<name>A0ACC1TRS8_9AGAR</name>
<dbReference type="EMBL" id="MU795307">
    <property type="protein sequence ID" value="KAJ3807422.1"/>
    <property type="molecule type" value="Genomic_DNA"/>
</dbReference>
<comment type="caution">
    <text evidence="1">The sequence shown here is derived from an EMBL/GenBank/DDBJ whole genome shotgun (WGS) entry which is preliminary data.</text>
</comment>
<reference evidence="1" key="1">
    <citation type="submission" date="2022-09" db="EMBL/GenBank/DDBJ databases">
        <title>A Global Phylogenomic Analysis of the Shiitake Genus Lentinula.</title>
        <authorList>
            <consortium name="DOE Joint Genome Institute"/>
            <person name="Sierra-Patev S."/>
            <person name="Min B."/>
            <person name="Naranjo-Ortiz M."/>
            <person name="Looney B."/>
            <person name="Konkel Z."/>
            <person name="Slot J.C."/>
            <person name="Sakamoto Y."/>
            <person name="Steenwyk J.L."/>
            <person name="Rokas A."/>
            <person name="Carro J."/>
            <person name="Camarero S."/>
            <person name="Ferreira P."/>
            <person name="Molpeceres G."/>
            <person name="Ruiz-Duenas F.J."/>
            <person name="Serrano A."/>
            <person name="Henrissat B."/>
            <person name="Drula E."/>
            <person name="Hughes K.W."/>
            <person name="Mata J.L."/>
            <person name="Ishikawa N.K."/>
            <person name="Vargas-Isla R."/>
            <person name="Ushijima S."/>
            <person name="Smith C.A."/>
            <person name="Ahrendt S."/>
            <person name="Andreopoulos W."/>
            <person name="He G."/>
            <person name="Labutti K."/>
            <person name="Lipzen A."/>
            <person name="Ng V."/>
            <person name="Riley R."/>
            <person name="Sandor L."/>
            <person name="Barry K."/>
            <person name="Martinez A.T."/>
            <person name="Xiao Y."/>
            <person name="Gibbons J.G."/>
            <person name="Terashima K."/>
            <person name="Grigoriev I.V."/>
            <person name="Hibbett D.S."/>
        </authorList>
    </citation>
    <scope>NUCLEOTIDE SEQUENCE</scope>
    <source>
        <strain evidence="1">TMI1499</strain>
    </source>
</reference>
<gene>
    <name evidence="1" type="ORF">F5876DRAFT_68140</name>
</gene>
<protein>
    <submittedName>
        <fullName evidence="1">Uncharacterized protein</fullName>
    </submittedName>
</protein>
<proteinExistence type="predicted"/>
<organism evidence="1 2">
    <name type="scientific">Lentinula aff. lateritia</name>
    <dbReference type="NCBI Taxonomy" id="2804960"/>
    <lineage>
        <taxon>Eukaryota</taxon>
        <taxon>Fungi</taxon>
        <taxon>Dikarya</taxon>
        <taxon>Basidiomycota</taxon>
        <taxon>Agaricomycotina</taxon>
        <taxon>Agaricomycetes</taxon>
        <taxon>Agaricomycetidae</taxon>
        <taxon>Agaricales</taxon>
        <taxon>Marasmiineae</taxon>
        <taxon>Omphalotaceae</taxon>
        <taxon>Lentinula</taxon>
    </lineage>
</organism>
<sequence length="103" mass="11460">MSTPPYIRTTIMVIWQLAFTWLRGQVTACSETNEPCIVQSYYANAYTTSTIVRQTSTSENECLQPSPKVCQIKDRGPQAPESQEDNARRSGMPLLPASMGDIT</sequence>
<keyword evidence="2" id="KW-1185">Reference proteome</keyword>
<accession>A0ACC1TRS8</accession>
<dbReference type="Proteomes" id="UP001163835">
    <property type="component" value="Unassembled WGS sequence"/>
</dbReference>
<evidence type="ECO:0000313" key="1">
    <source>
        <dbReference type="EMBL" id="KAJ3807422.1"/>
    </source>
</evidence>
<evidence type="ECO:0000313" key="2">
    <source>
        <dbReference type="Proteomes" id="UP001163835"/>
    </source>
</evidence>